<gene>
    <name evidence="1" type="ORF">DLM_3209</name>
</gene>
<keyword evidence="2" id="KW-1185">Reference proteome</keyword>
<keyword evidence="1" id="KW-0413">Isomerase</keyword>
<dbReference type="PANTHER" id="PTHR37950">
    <property type="entry name" value="4-HYDROXYPHENYLACETATE CATABOLISM PROTEIN"/>
    <property type="match status" value="1"/>
</dbReference>
<reference evidence="2" key="1">
    <citation type="journal article" date="2017" name="Biotechnol. Biofuels">
        <title>Evaluation of environmental bacterial communities as a factor affecting the growth of duckweed Lemna minor.</title>
        <authorList>
            <person name="Ishizawa H."/>
            <person name="Kuroda M."/>
            <person name="Morikawa M."/>
            <person name="Ike M."/>
        </authorList>
    </citation>
    <scope>NUCLEOTIDE SEQUENCE [LARGE SCALE GENOMIC DNA]</scope>
    <source>
        <strain evidence="2">H3</strain>
    </source>
</reference>
<reference evidence="2" key="3">
    <citation type="journal article" date="2017" name="Plant Physiol. Biochem.">
        <title>Differential oxidative and antioxidative response of duckweed Lemna minor toward plant growth promoting/inhibiting bacteria.</title>
        <authorList>
            <person name="Ishizawa H."/>
            <person name="Kuroda M."/>
            <person name="Morikawa M."/>
            <person name="Ike M."/>
        </authorList>
    </citation>
    <scope>NUCLEOTIDE SEQUENCE [LARGE SCALE GENOMIC DNA]</scope>
    <source>
        <strain evidence="2">H3</strain>
    </source>
</reference>
<evidence type="ECO:0000313" key="2">
    <source>
        <dbReference type="Proteomes" id="UP000198290"/>
    </source>
</evidence>
<dbReference type="InterPro" id="IPR004220">
    <property type="entry name" value="5-COMe_2-OHmuconate_Isoase"/>
</dbReference>
<accession>A0A3G9GKT1</accession>
<dbReference type="SUPFAM" id="SSF55331">
    <property type="entry name" value="Tautomerase/MIF"/>
    <property type="match status" value="1"/>
</dbReference>
<reference evidence="1 2" key="2">
    <citation type="journal article" date="2017" name="Genome Announc.">
        <title>Draft genome sequence of Aquitalea magnusonii strain H3, a plant growth-promoting bacterium of duckweed Lemna minor.</title>
        <authorList>
            <person name="Ishizawa H."/>
            <person name="Kuroda M."/>
            <person name="Ike M."/>
        </authorList>
    </citation>
    <scope>NUCLEOTIDE SEQUENCE [LARGE SCALE GENOMIC DNA]</scope>
    <source>
        <strain evidence="1 2">H3</strain>
    </source>
</reference>
<dbReference type="OrthoDB" id="9814215at2"/>
<protein>
    <submittedName>
        <fullName evidence="1">5-carboxymethyl-2-hydroxymuconate delta-isomerase</fullName>
        <ecNumber evidence="1">5.3.3.10</ecNumber>
    </submittedName>
</protein>
<dbReference type="GO" id="GO:0008704">
    <property type="term" value="F:5-carboxymethyl-2-hydroxymuconate delta-isomerase activity"/>
    <property type="evidence" value="ECO:0007669"/>
    <property type="project" value="UniProtKB-EC"/>
</dbReference>
<dbReference type="PANTHER" id="PTHR37950:SF1">
    <property type="entry name" value="4-HYDROXYPHENYLACETATE CATABOLISM PROTEIN"/>
    <property type="match status" value="1"/>
</dbReference>
<dbReference type="STRING" id="332411.VI06_17785"/>
<sequence>MPQVIMQYSSGLKLDVPATLLAINQTLLASGQFQAEDIKSRAILLQDWLTGTTPGSAPFVHLQLHILSGRDLPARQQLSDSLLPVLQQQIQGPTGTQLCVEVCQMERDSYRKCWL</sequence>
<name>A0A3G9GKT1_9NEIS</name>
<dbReference type="EC" id="5.3.3.10" evidence="1"/>
<dbReference type="RefSeq" id="WP_089085771.1">
    <property type="nucleotide sequence ID" value="NZ_AP018823.1"/>
</dbReference>
<proteinExistence type="predicted"/>
<dbReference type="CDD" id="cd00580">
    <property type="entry name" value="CHMI"/>
    <property type="match status" value="1"/>
</dbReference>
<dbReference type="KEGG" id="amah:DLM_3209"/>
<dbReference type="Pfam" id="PF02962">
    <property type="entry name" value="CHMI"/>
    <property type="match status" value="1"/>
</dbReference>
<organism evidence="1 2">
    <name type="scientific">Aquitalea magnusonii</name>
    <dbReference type="NCBI Taxonomy" id="332411"/>
    <lineage>
        <taxon>Bacteria</taxon>
        <taxon>Pseudomonadati</taxon>
        <taxon>Pseudomonadota</taxon>
        <taxon>Betaproteobacteria</taxon>
        <taxon>Neisseriales</taxon>
        <taxon>Chromobacteriaceae</taxon>
        <taxon>Aquitalea</taxon>
    </lineage>
</organism>
<dbReference type="InterPro" id="IPR014347">
    <property type="entry name" value="Tautomerase/MIF_sf"/>
</dbReference>
<evidence type="ECO:0000313" key="1">
    <source>
        <dbReference type="EMBL" id="BBF86801.1"/>
    </source>
</evidence>
<dbReference type="EMBL" id="AP018823">
    <property type="protein sequence ID" value="BBF86801.1"/>
    <property type="molecule type" value="Genomic_DNA"/>
</dbReference>
<dbReference type="AlphaFoldDB" id="A0A3G9GKT1"/>
<dbReference type="Gene3D" id="3.30.429.10">
    <property type="entry name" value="Macrophage Migration Inhibitory Factor"/>
    <property type="match status" value="1"/>
</dbReference>
<dbReference type="Proteomes" id="UP000198290">
    <property type="component" value="Chromosome"/>
</dbReference>